<sequence length="139" mass="16497">MEEFYEEWDKLTEPALDKLISNQSNWSALTEREQELAAIWKLEMDMHNGGFIQFFCNWGHEAYVLALRALTVIQATEAARIVQEAYQILVRLEDDTRIKKLWDIPEFLTKKELRALDALDNAYWEDPSEVMKRTCAYYR</sequence>
<evidence type="ECO:0000259" key="1">
    <source>
        <dbReference type="Pfam" id="PF14300"/>
    </source>
</evidence>
<accession>A0ABY4CSK8</accession>
<dbReference type="Pfam" id="PF14300">
    <property type="entry name" value="DMP19"/>
    <property type="match status" value="1"/>
</dbReference>
<evidence type="ECO:0000313" key="3">
    <source>
        <dbReference type="Proteomes" id="UP000831113"/>
    </source>
</evidence>
<dbReference type="EMBL" id="CP094669">
    <property type="protein sequence ID" value="UOG73234.1"/>
    <property type="molecule type" value="Genomic_DNA"/>
</dbReference>
<gene>
    <name evidence="2" type="ORF">MTX78_13985</name>
</gene>
<dbReference type="RefSeq" id="WP_243795296.1">
    <property type="nucleotide sequence ID" value="NZ_CP094669.1"/>
</dbReference>
<feature type="domain" description="DNA mimic protein DMP19 C-terminal" evidence="1">
    <location>
        <begin position="28"/>
        <end position="138"/>
    </location>
</feature>
<name>A0ABY4CSK8_9BACT</name>
<organism evidence="2 3">
    <name type="scientific">Hymenobacter tibetensis</name>
    <dbReference type="NCBI Taxonomy" id="497967"/>
    <lineage>
        <taxon>Bacteria</taxon>
        <taxon>Pseudomonadati</taxon>
        <taxon>Bacteroidota</taxon>
        <taxon>Cytophagia</taxon>
        <taxon>Cytophagales</taxon>
        <taxon>Hymenobacteraceae</taxon>
        <taxon>Hymenobacter</taxon>
    </lineage>
</organism>
<dbReference type="Proteomes" id="UP000831113">
    <property type="component" value="Chromosome"/>
</dbReference>
<proteinExistence type="predicted"/>
<dbReference type="Gene3D" id="1.20.1420.60">
    <property type="match status" value="1"/>
</dbReference>
<evidence type="ECO:0000313" key="2">
    <source>
        <dbReference type="EMBL" id="UOG73234.1"/>
    </source>
</evidence>
<dbReference type="InterPro" id="IPR025402">
    <property type="entry name" value="DMP19_C"/>
</dbReference>
<reference evidence="2 3" key="1">
    <citation type="submission" date="2022-03" db="EMBL/GenBank/DDBJ databases">
        <title>Hymenobactersp. isolated from the air.</title>
        <authorList>
            <person name="Won M."/>
            <person name="Kwon S.-W."/>
        </authorList>
    </citation>
    <scope>NUCLEOTIDE SEQUENCE [LARGE SCALE GENOMIC DNA]</scope>
    <source>
        <strain evidence="2 3">KACC 21982</strain>
    </source>
</reference>
<keyword evidence="3" id="KW-1185">Reference proteome</keyword>
<protein>
    <submittedName>
        <fullName evidence="2">DMP19 family protein</fullName>
    </submittedName>
</protein>